<keyword evidence="1" id="KW-1133">Transmembrane helix</keyword>
<evidence type="ECO:0000313" key="3">
    <source>
        <dbReference type="EMBL" id="ARE87407.1"/>
    </source>
</evidence>
<dbReference type="Proteomes" id="UP000177894">
    <property type="component" value="Chromosome"/>
</dbReference>
<dbReference type="KEGG" id="cfm:BJL90_14320"/>
<organism evidence="3 5">
    <name type="scientific">Clostridium formicaceticum</name>
    <dbReference type="NCBI Taxonomy" id="1497"/>
    <lineage>
        <taxon>Bacteria</taxon>
        <taxon>Bacillati</taxon>
        <taxon>Bacillota</taxon>
        <taxon>Clostridia</taxon>
        <taxon>Eubacteriales</taxon>
        <taxon>Clostridiaceae</taxon>
        <taxon>Clostridium</taxon>
    </lineage>
</organism>
<evidence type="ECO:0000313" key="4">
    <source>
        <dbReference type="Proteomes" id="UP000177894"/>
    </source>
</evidence>
<dbReference type="Proteomes" id="UP000192478">
    <property type="component" value="Chromosome"/>
</dbReference>
<evidence type="ECO:0000256" key="1">
    <source>
        <dbReference type="SAM" id="Phobius"/>
    </source>
</evidence>
<keyword evidence="4" id="KW-1185">Reference proteome</keyword>
<dbReference type="EMBL" id="CP020559">
    <property type="protein sequence ID" value="ARE87407.1"/>
    <property type="molecule type" value="Genomic_DNA"/>
</dbReference>
<evidence type="ECO:0000313" key="5">
    <source>
        <dbReference type="Proteomes" id="UP000192478"/>
    </source>
</evidence>
<dbReference type="AlphaFoldDB" id="A0AAC9RKT3"/>
<sequence length="67" mass="8012">MENEIMRYMIGQGAFAALFVYLLFYVLRENSKREGKYQEIIQELTSKFNIIEDVKSDVKEIKNKIFK</sequence>
<gene>
    <name evidence="3" type="primary">uviB_2</name>
    <name evidence="2" type="ORF">BJL90_14320</name>
    <name evidence="3" type="ORF">CLFO_18070</name>
</gene>
<evidence type="ECO:0000313" key="2">
    <source>
        <dbReference type="EMBL" id="AOY76928.1"/>
    </source>
</evidence>
<dbReference type="EMBL" id="CP017603">
    <property type="protein sequence ID" value="AOY76928.1"/>
    <property type="molecule type" value="Genomic_DNA"/>
</dbReference>
<dbReference type="RefSeq" id="WP_070969382.1">
    <property type="nucleotide sequence ID" value="NZ_CP017603.1"/>
</dbReference>
<protein>
    <submittedName>
        <fullName evidence="2 3">Bacteriocin</fullName>
    </submittedName>
</protein>
<proteinExistence type="predicted"/>
<name>A0AAC9RKT3_9CLOT</name>
<dbReference type="Pfam" id="PF10960">
    <property type="entry name" value="Holin_BhlA"/>
    <property type="match status" value="1"/>
</dbReference>
<keyword evidence="1" id="KW-0472">Membrane</keyword>
<accession>A0AAC9RKT3</accession>
<reference evidence="3 5" key="2">
    <citation type="submission" date="2017-03" db="EMBL/GenBank/DDBJ databases">
        <title>Complete sequence of Clostridium formicaceticum DSM 92.</title>
        <authorList>
            <person name="Poehlein A."/>
            <person name="Karl M."/>
            <person name="Bengelsdorf F.R."/>
            <person name="Duerre P."/>
            <person name="Daniel R."/>
        </authorList>
    </citation>
    <scope>NUCLEOTIDE SEQUENCE [LARGE SCALE GENOMIC DNA]</scope>
    <source>
        <strain evidence="3 5">DSM 92</strain>
    </source>
</reference>
<reference evidence="2 4" key="1">
    <citation type="submission" date="2016-10" db="EMBL/GenBank/DDBJ databases">
        <title>Complete Genome Sequence of Acetogen Clostridium formicoaceticum ATCC 27076.</title>
        <authorList>
            <person name="Bao T."/>
            <person name="Cheng C."/>
            <person name="Zhao J."/>
            <person name="Yang S.-T."/>
            <person name="Wang J."/>
            <person name="Wang M."/>
        </authorList>
    </citation>
    <scope>NUCLEOTIDE SEQUENCE [LARGE SCALE GENOMIC DNA]</scope>
    <source>
        <strain evidence="2 4">ATCC 27076</strain>
    </source>
</reference>
<dbReference type="InterPro" id="IPR024405">
    <property type="entry name" value="Phage_BhlA/UviB"/>
</dbReference>
<keyword evidence="1" id="KW-0812">Transmembrane</keyword>
<feature type="transmembrane region" description="Helical" evidence="1">
    <location>
        <begin position="6"/>
        <end position="27"/>
    </location>
</feature>